<evidence type="ECO:0000259" key="3">
    <source>
        <dbReference type="PROSITE" id="PS51059"/>
    </source>
</evidence>
<evidence type="ECO:0000256" key="2">
    <source>
        <dbReference type="SAM" id="MobiDB-lite"/>
    </source>
</evidence>
<dbReference type="EC" id="2.4.2.-" evidence="1"/>
<dbReference type="InterPro" id="IPR012317">
    <property type="entry name" value="Poly(ADP-ribose)pol_cat_dom"/>
</dbReference>
<evidence type="ECO:0000313" key="4">
    <source>
        <dbReference type="EMBL" id="KAK2708508.1"/>
    </source>
</evidence>
<dbReference type="EMBL" id="JAVRJZ010000018">
    <property type="protein sequence ID" value="KAK2708508.1"/>
    <property type="molecule type" value="Genomic_DNA"/>
</dbReference>
<keyword evidence="5" id="KW-1185">Reference proteome</keyword>
<feature type="region of interest" description="Disordered" evidence="2">
    <location>
        <begin position="1"/>
        <end position="31"/>
    </location>
</feature>
<dbReference type="Pfam" id="PF00644">
    <property type="entry name" value="PARP"/>
    <property type="match status" value="2"/>
</dbReference>
<dbReference type="GO" id="GO:0005634">
    <property type="term" value="C:nucleus"/>
    <property type="evidence" value="ECO:0007669"/>
    <property type="project" value="TreeGrafter"/>
</dbReference>
<reference evidence="4" key="1">
    <citation type="submission" date="2023-07" db="EMBL/GenBank/DDBJ databases">
        <title>Chromosome-level genome assembly of Artemia franciscana.</title>
        <authorList>
            <person name="Jo E."/>
        </authorList>
    </citation>
    <scope>NUCLEOTIDE SEQUENCE</scope>
    <source>
        <tissue evidence="4">Whole body</tissue>
    </source>
</reference>
<organism evidence="4 5">
    <name type="scientific">Artemia franciscana</name>
    <name type="common">Brine shrimp</name>
    <name type="synonym">Artemia sanfranciscana</name>
    <dbReference type="NCBI Taxonomy" id="6661"/>
    <lineage>
        <taxon>Eukaryota</taxon>
        <taxon>Metazoa</taxon>
        <taxon>Ecdysozoa</taxon>
        <taxon>Arthropoda</taxon>
        <taxon>Crustacea</taxon>
        <taxon>Branchiopoda</taxon>
        <taxon>Anostraca</taxon>
        <taxon>Artemiidae</taxon>
        <taxon>Artemia</taxon>
    </lineage>
</organism>
<name>A0AA88KVE1_ARTSF</name>
<dbReference type="Proteomes" id="UP001187531">
    <property type="component" value="Unassembled WGS sequence"/>
</dbReference>
<evidence type="ECO:0000313" key="5">
    <source>
        <dbReference type="Proteomes" id="UP001187531"/>
    </source>
</evidence>
<keyword evidence="1" id="KW-0520">NAD</keyword>
<accession>A0AA88KVE1</accession>
<evidence type="ECO:0000256" key="1">
    <source>
        <dbReference type="RuleBase" id="RU362114"/>
    </source>
</evidence>
<dbReference type="GO" id="GO:0003950">
    <property type="term" value="F:NAD+ poly-ADP-ribosyltransferase activity"/>
    <property type="evidence" value="ECO:0007669"/>
    <property type="project" value="UniProtKB-UniRule"/>
</dbReference>
<dbReference type="InterPro" id="IPR051712">
    <property type="entry name" value="ARTD-AVP"/>
</dbReference>
<dbReference type="PANTHER" id="PTHR45740">
    <property type="entry name" value="POLY [ADP-RIBOSE] POLYMERASE"/>
    <property type="match status" value="1"/>
</dbReference>
<feature type="domain" description="PARP catalytic" evidence="3">
    <location>
        <begin position="450"/>
        <end position="654"/>
    </location>
</feature>
<dbReference type="PANTHER" id="PTHR45740:SF2">
    <property type="entry name" value="POLY [ADP-RIBOSE] POLYMERASE"/>
    <property type="match status" value="1"/>
</dbReference>
<dbReference type="Gene3D" id="3.90.228.10">
    <property type="match status" value="2"/>
</dbReference>
<comment type="caution">
    <text evidence="4">The sequence shown here is derived from an EMBL/GenBank/DDBJ whole genome shotgun (WGS) entry which is preliminary data.</text>
</comment>
<sequence>MAKGLFDYSSEEEVDSFSEKENKHGSKALLSSIKKTDTKTDFNKPSENSFSQRNRLSTALDSDDDDSVIKNYGVKNFGKVDSLRCKLSNINNIRENFSKKTEVTPLFSFEKRKDIGLFCEFSTDEGDESSDNSDLENYNKDKNNRRWYFKEQESNFNYMKSSPDIKKDIKLQHLFTTVSLRETYVKACRVMESVFADLDHRTDNILKAKETDLRLSNSAKPETPKTRLETTDIIEQRDPAIRKQESRNLTNGSFAKANAKVKESNRLTVIPKESGRYCHKNHFVPYGQSRCQELCEKLKDCRKHQCEFPCETPHYSHKCNQEIVTKLLCGHEINASCGQTVTTQRCRVKIKTTFKCGHIGVGSCGEASLINCGGRIETKLKCGHFTMYVCNGGKIDCQEQCPKKLDCGHDCPNCCSEPCIASAQCPVCINLDEERRKSRNKTYRDLAMLKMNEVKKEARKFKIIDLDPSSSTFLDVRDKVLKYVQPLHGWYPEVQSIKEVFNSSLLEVFHSCQASLIEPSTIREKFHGTDAEAVNEIIRNGFRLPINDNQIRMFGRGIYFATDSSKSAQAIYTKGSNVLLLCDVLFGKEMKVSSPQYNMNLETIKNLGYDSIFAPRNTKSEGGVLFDEFVIYDPCQAYPRYVINYKACQLSTSGISTVATKFQKYEIPPNRLFDPSDELDYHFRVADSQFRRFCKTREVIKVTYVVNPLLESEFVETLKKFREKYGNKAEEAKPILAFHGTPIESNIDSILQNNFQKSYIKQTSYGYGHYFSEFPDISLGYAGAVKALILCQLLPGKSQDVNSCTNIAPGFDSNRMGKDSMGRGKMIIIVNEKQILPRYVIHLN</sequence>
<keyword evidence="1" id="KW-0328">Glycosyltransferase</keyword>
<dbReference type="AlphaFoldDB" id="A0AA88KVE1"/>
<dbReference type="PROSITE" id="PS51059">
    <property type="entry name" value="PARP_CATALYTIC"/>
    <property type="match status" value="1"/>
</dbReference>
<keyword evidence="1" id="KW-0808">Transferase</keyword>
<dbReference type="SUPFAM" id="SSF56399">
    <property type="entry name" value="ADP-ribosylation"/>
    <property type="match status" value="2"/>
</dbReference>
<protein>
    <recommendedName>
        <fullName evidence="1">Poly [ADP-ribose] polymerase</fullName>
        <shortName evidence="1">PARP</shortName>
        <ecNumber evidence="1">2.4.2.-</ecNumber>
    </recommendedName>
</protein>
<proteinExistence type="predicted"/>
<dbReference type="GO" id="GO:1990404">
    <property type="term" value="F:NAD+-protein mono-ADP-ribosyltransferase activity"/>
    <property type="evidence" value="ECO:0007669"/>
    <property type="project" value="TreeGrafter"/>
</dbReference>
<gene>
    <name evidence="4" type="ORF">QYM36_014196</name>
</gene>